<comment type="caution">
    <text evidence="2">The sequence shown here is derived from an EMBL/GenBank/DDBJ whole genome shotgun (WGS) entry which is preliminary data.</text>
</comment>
<proteinExistence type="predicted"/>
<keyword evidence="1" id="KW-1133">Transmembrane helix</keyword>
<keyword evidence="1" id="KW-0812">Transmembrane</keyword>
<accession>A0A0G0H1Z1</accession>
<dbReference type="AlphaFoldDB" id="A0A0G0H1Z1"/>
<gene>
    <name evidence="2" type="ORF">US52_C0007G0002</name>
</gene>
<sequence length="88" mass="10232">MSDEIKDIKKSIELINARNKRVETDKAWETSIFRKVTIAVLTYFVMTLFMWSIDVNKPYLNAIIPTLGYVLSTLSLGVFKNAWMKSRK</sequence>
<keyword evidence="1" id="KW-0472">Membrane</keyword>
<evidence type="ECO:0000313" key="2">
    <source>
        <dbReference type="EMBL" id="KKQ36147.1"/>
    </source>
</evidence>
<reference evidence="2 3" key="1">
    <citation type="journal article" date="2015" name="Nature">
        <title>rRNA introns, odd ribosomes, and small enigmatic genomes across a large radiation of phyla.</title>
        <authorList>
            <person name="Brown C.T."/>
            <person name="Hug L.A."/>
            <person name="Thomas B.C."/>
            <person name="Sharon I."/>
            <person name="Castelle C.J."/>
            <person name="Singh A."/>
            <person name="Wilkins M.J."/>
            <person name="Williams K.H."/>
            <person name="Banfield J.F."/>
        </authorList>
    </citation>
    <scope>NUCLEOTIDE SEQUENCE [LARGE SCALE GENOMIC DNA]</scope>
</reference>
<feature type="transmembrane region" description="Helical" evidence="1">
    <location>
        <begin position="59"/>
        <end position="79"/>
    </location>
</feature>
<feature type="transmembrane region" description="Helical" evidence="1">
    <location>
        <begin position="36"/>
        <end position="53"/>
    </location>
</feature>
<name>A0A0G0H1Z1_9BACT</name>
<dbReference type="EMBL" id="LBTH01000007">
    <property type="protein sequence ID" value="KKQ36147.1"/>
    <property type="molecule type" value="Genomic_DNA"/>
</dbReference>
<dbReference type="Proteomes" id="UP000034852">
    <property type="component" value="Unassembled WGS sequence"/>
</dbReference>
<evidence type="ECO:0000313" key="3">
    <source>
        <dbReference type="Proteomes" id="UP000034852"/>
    </source>
</evidence>
<evidence type="ECO:0000256" key="1">
    <source>
        <dbReference type="SAM" id="Phobius"/>
    </source>
</evidence>
<organism evidence="2 3">
    <name type="scientific">candidate division WS6 bacterium GW2011_GWA2_37_6</name>
    <dbReference type="NCBI Taxonomy" id="1619087"/>
    <lineage>
        <taxon>Bacteria</taxon>
        <taxon>Candidatus Dojkabacteria</taxon>
    </lineage>
</organism>
<protein>
    <submittedName>
        <fullName evidence="2">Uncharacterized protein</fullName>
    </submittedName>
</protein>